<dbReference type="InterPro" id="IPR007461">
    <property type="entry name" value="Ysc84_actin-binding"/>
</dbReference>
<organism evidence="3 4">
    <name type="scientific">Candidatus Sulfomarinibacter kjeldsenii</name>
    <dbReference type="NCBI Taxonomy" id="2885994"/>
    <lineage>
        <taxon>Bacteria</taxon>
        <taxon>Pseudomonadati</taxon>
        <taxon>Acidobacteriota</taxon>
        <taxon>Thermoanaerobaculia</taxon>
        <taxon>Thermoanaerobaculales</taxon>
        <taxon>Candidatus Sulfomarinibacteraceae</taxon>
        <taxon>Candidatus Sulfomarinibacter</taxon>
    </lineage>
</organism>
<dbReference type="AlphaFoldDB" id="A0A8J6XXZ4"/>
<name>A0A8J6XXZ4_9BACT</name>
<protein>
    <recommendedName>
        <fullName evidence="2">Ysc84 actin-binding domain-containing protein</fullName>
    </recommendedName>
</protein>
<evidence type="ECO:0000313" key="4">
    <source>
        <dbReference type="Proteomes" id="UP000598633"/>
    </source>
</evidence>
<evidence type="ECO:0000256" key="1">
    <source>
        <dbReference type="SAM" id="SignalP"/>
    </source>
</evidence>
<feature type="signal peptide" evidence="1">
    <location>
        <begin position="1"/>
        <end position="25"/>
    </location>
</feature>
<sequence length="192" mass="20737">MKKILTLAAAIVAISLILPTNSSLASDESWKSLKRESKRMKIDETAKEALNTLFTTSPKAENLYEMAYGWAVFDNLKLAFGFSGGGGNGVAKARESGKKTYMQMGTAGIGIGLGINKYQVVFLFQDSTTFKNFVEKGWQAEATASAVAGKAGAEAKTDFSNGMAIYQITDKGLMAFADIAGTKYWKNKKLNK</sequence>
<dbReference type="EMBL" id="JACXWA010000118">
    <property type="protein sequence ID" value="MBD3871122.1"/>
    <property type="molecule type" value="Genomic_DNA"/>
</dbReference>
<keyword evidence="1" id="KW-0732">Signal</keyword>
<dbReference type="Pfam" id="PF04366">
    <property type="entry name" value="Ysc84"/>
    <property type="match status" value="1"/>
</dbReference>
<feature type="domain" description="Ysc84 actin-binding" evidence="2">
    <location>
        <begin position="106"/>
        <end position="192"/>
    </location>
</feature>
<proteinExistence type="predicted"/>
<comment type="caution">
    <text evidence="3">The sequence shown here is derived from an EMBL/GenBank/DDBJ whole genome shotgun (WGS) entry which is preliminary data.</text>
</comment>
<evidence type="ECO:0000313" key="3">
    <source>
        <dbReference type="EMBL" id="MBD3871122.1"/>
    </source>
</evidence>
<evidence type="ECO:0000259" key="2">
    <source>
        <dbReference type="Pfam" id="PF04366"/>
    </source>
</evidence>
<feature type="chain" id="PRO_5035285050" description="Ysc84 actin-binding domain-containing protein" evidence="1">
    <location>
        <begin position="26"/>
        <end position="192"/>
    </location>
</feature>
<dbReference type="Proteomes" id="UP000598633">
    <property type="component" value="Unassembled WGS sequence"/>
</dbReference>
<accession>A0A8J6XXZ4</accession>
<gene>
    <name evidence="3" type="ORF">IFJ97_07180</name>
</gene>
<reference evidence="3 4" key="1">
    <citation type="submission" date="2020-08" db="EMBL/GenBank/DDBJ databases">
        <title>Acidobacteriota in marine sediments use diverse sulfur dissimilation pathways.</title>
        <authorList>
            <person name="Wasmund K."/>
        </authorList>
    </citation>
    <scope>NUCLEOTIDE SEQUENCE [LARGE SCALE GENOMIC DNA]</scope>
    <source>
        <strain evidence="3">MAG AM3-A</strain>
    </source>
</reference>